<keyword evidence="2" id="KW-1185">Reference proteome</keyword>
<comment type="caution">
    <text evidence="1">The sequence shown here is derived from an EMBL/GenBank/DDBJ whole genome shotgun (WGS) entry which is preliminary data.</text>
</comment>
<name>A0A5B7FWU2_PORTR</name>
<organism evidence="1 2">
    <name type="scientific">Portunus trituberculatus</name>
    <name type="common">Swimming crab</name>
    <name type="synonym">Neptunus trituberculatus</name>
    <dbReference type="NCBI Taxonomy" id="210409"/>
    <lineage>
        <taxon>Eukaryota</taxon>
        <taxon>Metazoa</taxon>
        <taxon>Ecdysozoa</taxon>
        <taxon>Arthropoda</taxon>
        <taxon>Crustacea</taxon>
        <taxon>Multicrustacea</taxon>
        <taxon>Malacostraca</taxon>
        <taxon>Eumalacostraca</taxon>
        <taxon>Eucarida</taxon>
        <taxon>Decapoda</taxon>
        <taxon>Pleocyemata</taxon>
        <taxon>Brachyura</taxon>
        <taxon>Eubrachyura</taxon>
        <taxon>Portunoidea</taxon>
        <taxon>Portunidae</taxon>
        <taxon>Portuninae</taxon>
        <taxon>Portunus</taxon>
    </lineage>
</organism>
<reference evidence="1 2" key="1">
    <citation type="submission" date="2019-05" db="EMBL/GenBank/DDBJ databases">
        <title>Another draft genome of Portunus trituberculatus and its Hox gene families provides insights of decapod evolution.</title>
        <authorList>
            <person name="Jeong J.-H."/>
            <person name="Song I."/>
            <person name="Kim S."/>
            <person name="Choi T."/>
            <person name="Kim D."/>
            <person name="Ryu S."/>
            <person name="Kim W."/>
        </authorList>
    </citation>
    <scope>NUCLEOTIDE SEQUENCE [LARGE SCALE GENOMIC DNA]</scope>
    <source>
        <tissue evidence="1">Muscle</tissue>
    </source>
</reference>
<sequence>MLIQNDSIQMILHELNRFETLSVTAAIRYQVFTSPPMAYQGIRHNPIHSIPSNPSHPYQWDFKESQPTNGISWIT</sequence>
<dbReference type="EMBL" id="VSRR010009025">
    <property type="protein sequence ID" value="MPC49669.1"/>
    <property type="molecule type" value="Genomic_DNA"/>
</dbReference>
<dbReference type="AlphaFoldDB" id="A0A5B7FWU2"/>
<accession>A0A5B7FWU2</accession>
<gene>
    <name evidence="1" type="ORF">E2C01_043479</name>
</gene>
<protein>
    <submittedName>
        <fullName evidence="1">Uncharacterized protein</fullName>
    </submittedName>
</protein>
<evidence type="ECO:0000313" key="2">
    <source>
        <dbReference type="Proteomes" id="UP000324222"/>
    </source>
</evidence>
<dbReference type="Proteomes" id="UP000324222">
    <property type="component" value="Unassembled WGS sequence"/>
</dbReference>
<proteinExistence type="predicted"/>
<evidence type="ECO:0000313" key="1">
    <source>
        <dbReference type="EMBL" id="MPC49669.1"/>
    </source>
</evidence>